<gene>
    <name evidence="3" type="ORF">CAMP_LOCUS5267</name>
</gene>
<evidence type="ECO:0000313" key="4">
    <source>
        <dbReference type="Proteomes" id="UP001152747"/>
    </source>
</evidence>
<name>A0A9P1MZQ0_9PELO</name>
<dbReference type="Proteomes" id="UP001152747">
    <property type="component" value="Unassembled WGS sequence"/>
</dbReference>
<keyword evidence="4" id="KW-1185">Reference proteome</keyword>
<sequence length="319" mass="37141">MSDEMNISMTQRTPPRKARHIEVELPIFNKGTPMPREHSRKDWDQWKKNEIRKAMATRKPGCKCVHVPFERQPPCYTKDKLPEKSDNRHLDDRDVYLKQNSAARKHVLNSLVSLNNHGFNCAKADGIAIKHNGEVFPRKACKRFVDGMKKKLKEAGNPDPDDIFSEDEDDKEFNKVWEPQRKQLLKEGFGMVDGEEVFDPWDEFCTEMEDNLKENKIDMKHYLGWLRKKVKDNEVSPFYADYCNELEKTEKQLSKKTKAKKKLKSLVSGVQLFYRKSLERLSGERSRSGSKSDEKISKKSEKSVSKVAKKKAKRDTTSD</sequence>
<evidence type="ECO:0000256" key="2">
    <source>
        <dbReference type="SAM" id="MobiDB-lite"/>
    </source>
</evidence>
<proteinExistence type="predicted"/>
<feature type="region of interest" description="Disordered" evidence="2">
    <location>
        <begin position="281"/>
        <end position="319"/>
    </location>
</feature>
<reference evidence="3" key="1">
    <citation type="submission" date="2022-11" db="EMBL/GenBank/DDBJ databases">
        <authorList>
            <person name="Kikuchi T."/>
        </authorList>
    </citation>
    <scope>NUCLEOTIDE SEQUENCE</scope>
    <source>
        <strain evidence="3">PS1010</strain>
    </source>
</reference>
<comment type="caution">
    <text evidence="3">The sequence shown here is derived from an EMBL/GenBank/DDBJ whole genome shotgun (WGS) entry which is preliminary data.</text>
</comment>
<feature type="compositionally biased region" description="Basic and acidic residues" evidence="2">
    <location>
        <begin position="281"/>
        <end position="304"/>
    </location>
</feature>
<evidence type="ECO:0000256" key="1">
    <source>
        <dbReference type="SAM" id="Coils"/>
    </source>
</evidence>
<accession>A0A9P1MZQ0</accession>
<keyword evidence="1" id="KW-0175">Coiled coil</keyword>
<organism evidence="3 4">
    <name type="scientific">Caenorhabditis angaria</name>
    <dbReference type="NCBI Taxonomy" id="860376"/>
    <lineage>
        <taxon>Eukaryota</taxon>
        <taxon>Metazoa</taxon>
        <taxon>Ecdysozoa</taxon>
        <taxon>Nematoda</taxon>
        <taxon>Chromadorea</taxon>
        <taxon>Rhabditida</taxon>
        <taxon>Rhabditina</taxon>
        <taxon>Rhabditomorpha</taxon>
        <taxon>Rhabditoidea</taxon>
        <taxon>Rhabditidae</taxon>
        <taxon>Peloderinae</taxon>
        <taxon>Caenorhabditis</taxon>
    </lineage>
</organism>
<feature type="coiled-coil region" evidence="1">
    <location>
        <begin position="239"/>
        <end position="266"/>
    </location>
</feature>
<dbReference type="EMBL" id="CANHGI010000002">
    <property type="protein sequence ID" value="CAI5442630.1"/>
    <property type="molecule type" value="Genomic_DNA"/>
</dbReference>
<dbReference type="AlphaFoldDB" id="A0A9P1MZQ0"/>
<protein>
    <submittedName>
        <fullName evidence="3">Uncharacterized protein</fullName>
    </submittedName>
</protein>
<evidence type="ECO:0000313" key="3">
    <source>
        <dbReference type="EMBL" id="CAI5442630.1"/>
    </source>
</evidence>